<evidence type="ECO:0000313" key="2">
    <source>
        <dbReference type="Proteomes" id="UP000189705"/>
    </source>
</evidence>
<feature type="region of interest" description="Disordered" evidence="1">
    <location>
        <begin position="534"/>
        <end position="594"/>
    </location>
</feature>
<sequence length="594" mass="65663">MTPSSPCPVGPVCCGQGAPRPRAARSLLSPSARVTMKTADVDQWDETICDMAACPHPQCWDTLRRVEQGRPRIRARDLDPLCRASVESEGKARGSGTTGRTNTFLTLVNPGKVSQELADELPTLKIINLPSICSSQNVTRCSTRNRTTTFSALETFSYASLQGTSAHDSSERDSLVSSERLHFPGLNSATESHAILHRQMNLTYLNRVGKLQVIDLGELAAPTQTSWPDGGNLIVKWIPNIHRKSQRPVVHTQTELKPLRRLCVKNLPSENLLSLKEVQSKGRGFDTKRKKSWETPTGNQPYLLNPKRCQIMNWSSKKTKPAPKYRGESSTATEGKPRAPQIKKGNAVPRHLQTATIVQLQDRRALLLMNRTEPEAKQKHNPVMVKQKVLERMRNKLYLRKPLKNETRLDCMVLWPLLPKLEQQPHCQGPSELPCQSVDSHPPASTEETSANKTLSHKTSAERECHEVKSLTEQLTGLGKRRSSVKPVQCKSSTTNLVLEGVEENRHLLTEKASEHEMYCSHPAIRMEATQALGSHQGEGREQPGGTALPPHPPPASPSPLLSKDNEEPSGAESPFCIRGGIQGLVSDEGSLPD</sequence>
<dbReference type="InParanoid" id="A0A3Q0GH96"/>
<keyword evidence="2" id="KW-1185">Reference proteome</keyword>
<dbReference type="Pfam" id="PF15504">
    <property type="entry name" value="DUF4647"/>
    <property type="match status" value="1"/>
</dbReference>
<reference evidence="3" key="1">
    <citation type="submission" date="2025-08" db="UniProtKB">
        <authorList>
            <consortium name="RefSeq"/>
        </authorList>
    </citation>
    <scope>IDENTIFICATION</scope>
</reference>
<evidence type="ECO:0000256" key="1">
    <source>
        <dbReference type="SAM" id="MobiDB-lite"/>
    </source>
</evidence>
<evidence type="ECO:0000313" key="3">
    <source>
        <dbReference type="RefSeq" id="XP_025058807.1"/>
    </source>
</evidence>
<dbReference type="Proteomes" id="UP000189705">
    <property type="component" value="Unplaced"/>
</dbReference>
<feature type="region of interest" description="Disordered" evidence="1">
    <location>
        <begin position="283"/>
        <end position="304"/>
    </location>
</feature>
<dbReference type="PANTHER" id="PTHR36130">
    <property type="entry name" value="RIKEN CDNA 4933430I17 GENE"/>
    <property type="match status" value="1"/>
</dbReference>
<feature type="compositionally biased region" description="Polar residues" evidence="1">
    <location>
        <begin position="446"/>
        <end position="458"/>
    </location>
</feature>
<gene>
    <name evidence="3" type="primary">CUNH9orf43</name>
</gene>
<protein>
    <submittedName>
        <fullName evidence="3">Uncharacterized protein C9orf43 homolog isoform X1</fullName>
    </submittedName>
</protein>
<name>A0A3Q0GH96_ALLSI</name>
<dbReference type="GeneID" id="102374639"/>
<dbReference type="AlphaFoldDB" id="A0A3Q0GH96"/>
<proteinExistence type="predicted"/>
<dbReference type="RefSeq" id="XP_025058807.1">
    <property type="nucleotide sequence ID" value="XM_025203022.1"/>
</dbReference>
<dbReference type="CTD" id="109313821"/>
<dbReference type="InterPro" id="IPR029134">
    <property type="entry name" value="DUF4647"/>
</dbReference>
<dbReference type="PANTHER" id="PTHR36130:SF1">
    <property type="entry name" value="RIKEN CDNA 4933430I17 GENE"/>
    <property type="match status" value="1"/>
</dbReference>
<feature type="region of interest" description="Disordered" evidence="1">
    <location>
        <begin position="317"/>
        <end position="342"/>
    </location>
</feature>
<organism evidence="2 3">
    <name type="scientific">Alligator sinensis</name>
    <name type="common">Chinese alligator</name>
    <dbReference type="NCBI Taxonomy" id="38654"/>
    <lineage>
        <taxon>Eukaryota</taxon>
        <taxon>Metazoa</taxon>
        <taxon>Chordata</taxon>
        <taxon>Craniata</taxon>
        <taxon>Vertebrata</taxon>
        <taxon>Euteleostomi</taxon>
        <taxon>Archelosauria</taxon>
        <taxon>Archosauria</taxon>
        <taxon>Crocodylia</taxon>
        <taxon>Alligatoridae</taxon>
        <taxon>Alligatorinae</taxon>
        <taxon>Alligator</taxon>
    </lineage>
</organism>
<feature type="region of interest" description="Disordered" evidence="1">
    <location>
        <begin position="425"/>
        <end position="468"/>
    </location>
</feature>
<accession>A0A3Q0GH96</accession>
<feature type="compositionally biased region" description="Basic and acidic residues" evidence="1">
    <location>
        <begin position="459"/>
        <end position="468"/>
    </location>
</feature>